<dbReference type="EMBL" id="JBHTLD010000351">
    <property type="protein sequence ID" value="MFD1188701.1"/>
    <property type="molecule type" value="Genomic_DNA"/>
</dbReference>
<proteinExistence type="predicted"/>
<reference evidence="3" key="1">
    <citation type="journal article" date="2019" name="Int. J. Syst. Evol. Microbiol.">
        <title>The Global Catalogue of Microorganisms (GCM) 10K type strain sequencing project: providing services to taxonomists for standard genome sequencing and annotation.</title>
        <authorList>
            <consortium name="The Broad Institute Genomics Platform"/>
            <consortium name="The Broad Institute Genome Sequencing Center for Infectious Disease"/>
            <person name="Wu L."/>
            <person name="Ma J."/>
        </authorList>
    </citation>
    <scope>NUCLEOTIDE SEQUENCE [LARGE SCALE GENOMIC DNA]</scope>
    <source>
        <strain evidence="3">JCM 31319</strain>
    </source>
</reference>
<evidence type="ECO:0000313" key="2">
    <source>
        <dbReference type="EMBL" id="MFD1188701.1"/>
    </source>
</evidence>
<dbReference type="Proteomes" id="UP001597094">
    <property type="component" value="Unassembled WGS sequence"/>
</dbReference>
<protein>
    <submittedName>
        <fullName evidence="2">Uncharacterized protein</fullName>
    </submittedName>
</protein>
<dbReference type="InterPro" id="IPR036511">
    <property type="entry name" value="TGT-like_sf"/>
</dbReference>
<sequence length="134" mass="16535">NYIIENKYKEKERKIREEKQRTTEQKDREIQKLKEYKEKEIQRTLKEYKKTLQAKPWQQCKCDICKKDGVDVIIFRGNNRNRRRGFHNTYVFYSLLKRILTDQSFFIDNAHRLFETQMVDSETQLELFGNEYKI</sequence>
<evidence type="ECO:0000313" key="3">
    <source>
        <dbReference type="Proteomes" id="UP001597094"/>
    </source>
</evidence>
<dbReference type="SUPFAM" id="SSF51713">
    <property type="entry name" value="tRNA-guanine transglycosylase"/>
    <property type="match status" value="1"/>
</dbReference>
<keyword evidence="1" id="KW-0175">Coiled coil</keyword>
<gene>
    <name evidence="2" type="ORF">ACFQ2O_21010</name>
</gene>
<evidence type="ECO:0000256" key="1">
    <source>
        <dbReference type="SAM" id="Coils"/>
    </source>
</evidence>
<comment type="caution">
    <text evidence="2">The sequence shown here is derived from an EMBL/GenBank/DDBJ whole genome shotgun (WGS) entry which is preliminary data.</text>
</comment>
<organism evidence="2 3">
    <name type="scientific">Pontibacter rugosus</name>
    <dbReference type="NCBI Taxonomy" id="1745966"/>
    <lineage>
        <taxon>Bacteria</taxon>
        <taxon>Pseudomonadati</taxon>
        <taxon>Bacteroidota</taxon>
        <taxon>Cytophagia</taxon>
        <taxon>Cytophagales</taxon>
        <taxon>Hymenobacteraceae</taxon>
        <taxon>Pontibacter</taxon>
    </lineage>
</organism>
<accession>A0ABW3SX67</accession>
<name>A0ABW3SX67_9BACT</name>
<keyword evidence="3" id="KW-1185">Reference proteome</keyword>
<feature type="non-terminal residue" evidence="2">
    <location>
        <position position="1"/>
    </location>
</feature>
<feature type="coiled-coil region" evidence="1">
    <location>
        <begin position="1"/>
        <end position="39"/>
    </location>
</feature>